<organism evidence="1">
    <name type="scientific">Anguilla anguilla</name>
    <name type="common">European freshwater eel</name>
    <name type="synonym">Muraena anguilla</name>
    <dbReference type="NCBI Taxonomy" id="7936"/>
    <lineage>
        <taxon>Eukaryota</taxon>
        <taxon>Metazoa</taxon>
        <taxon>Chordata</taxon>
        <taxon>Craniata</taxon>
        <taxon>Vertebrata</taxon>
        <taxon>Euteleostomi</taxon>
        <taxon>Actinopterygii</taxon>
        <taxon>Neopterygii</taxon>
        <taxon>Teleostei</taxon>
        <taxon>Anguilliformes</taxon>
        <taxon>Anguillidae</taxon>
        <taxon>Anguilla</taxon>
    </lineage>
</organism>
<reference evidence="1" key="2">
    <citation type="journal article" date="2015" name="Fish Shellfish Immunol.">
        <title>Early steps in the European eel (Anguilla anguilla)-Vibrio vulnificus interaction in the gills: Role of the RtxA13 toxin.</title>
        <authorList>
            <person name="Callol A."/>
            <person name="Pajuelo D."/>
            <person name="Ebbesson L."/>
            <person name="Teles M."/>
            <person name="MacKenzie S."/>
            <person name="Amaro C."/>
        </authorList>
    </citation>
    <scope>NUCLEOTIDE SEQUENCE</scope>
</reference>
<sequence length="46" mass="4989">MTSACVQKVLAVSLSKSGSSCRDKTRTPTGSFRIRYGQPLLQSVDQ</sequence>
<accession>A0A0E9TQQ6</accession>
<evidence type="ECO:0000313" key="1">
    <source>
        <dbReference type="EMBL" id="JAH56059.1"/>
    </source>
</evidence>
<proteinExistence type="predicted"/>
<name>A0A0E9TQQ6_ANGAN</name>
<dbReference type="AlphaFoldDB" id="A0A0E9TQQ6"/>
<dbReference type="EMBL" id="GBXM01052518">
    <property type="protein sequence ID" value="JAH56059.1"/>
    <property type="molecule type" value="Transcribed_RNA"/>
</dbReference>
<protein>
    <submittedName>
        <fullName evidence="1">Uncharacterized protein</fullName>
    </submittedName>
</protein>
<reference evidence="1" key="1">
    <citation type="submission" date="2014-11" db="EMBL/GenBank/DDBJ databases">
        <authorList>
            <person name="Amaro Gonzalez C."/>
        </authorList>
    </citation>
    <scope>NUCLEOTIDE SEQUENCE</scope>
</reference>